<proteinExistence type="predicted"/>
<evidence type="ECO:0000259" key="3">
    <source>
        <dbReference type="Pfam" id="PF12469"/>
    </source>
</evidence>
<dbReference type="NCBIfam" id="TIGR02577">
    <property type="entry name" value="cas_TM1794_Cmr2"/>
    <property type="match status" value="1"/>
</dbReference>
<dbReference type="InterPro" id="IPR024615">
    <property type="entry name" value="CRISPR-assoc_Cmr2_N"/>
</dbReference>
<dbReference type="InterPro" id="IPR043128">
    <property type="entry name" value="Rev_trsase/Diguanyl_cyclase"/>
</dbReference>
<name>A0ABY3PLV7_9CYAN</name>
<evidence type="ECO:0000313" key="5">
    <source>
        <dbReference type="EMBL" id="UFP94661.1"/>
    </source>
</evidence>
<sequence>MNVYHRKLFALLHDPQLKALYEIKDGKGPWEHLQCLQECRQELLDWWDRKPGPGAQADWVAAASDRLNFPKKGPYANAEQNAEGIASEVCHPISAQKKTVRLSGQFDKQRLMELEQKVIPQSICEEKDARKVFWWFWRFYPELLAAEPSLQQADVLILPAETRLPDCPVHTHNATVAALAGAIFPEKWQSGPPDAHPYLVLFSFSPVQEFIKSSRKFLDFWAGSYLLHYLSARLCWHVAQQYGPDAVITPSLWGQEIIDTLLYQEFPEFAEYFRRIDAHGLDPVERYSEAKTNSLTTAGFPNIIVALAPGKQAAADLAGQLKEELAALWQTTGHNVRDAIKSRILAKLQSATERDRLWRMLVAEGGIDAQDPQLRRQFDNWQRPSCWEWSKLWDAQLERTWDSYWVAMPLGDANQPLTSNRNNSGWIAAQQSFARTDRKDGQIPTPAEQSAYYYLNVGTWWGSLQQRLGQALQALKNTRAWQIPAAPGERSTISGLYSAVHPNFNYNEKFREGGGLGAGTMNLFWRLLALVYPGLFNGSERLNAIELTKRMAWTYGGVAKALGVDQEDDGRERGEIDYEKLIRFPNLSSIAAARFAAQYPERLRIYWQQLHTRVAEHFADKLETFRARTQRPFQVPGADRAMGTDCYNGVMFSGGWLADDMGLLQGDALKLSGLVDEAHRASGFAAGSPADWWVLIKADGDNMGKYINGSKLLRYDKYVVQSVADELRKSAQAQAWSNVLKTRKRMGPATHVGLNRALIDFSNRLVPYLVEERFCGRVIYSGGDDVMAALPLEDLPEFLLSLRAAWSGGEDPQGAFMSEGGYWFPLQGLPGQGLPGLSRRSYFTMGQQATMSTGIVIAHKSVPLPTVLENLWEAEKERAKKLPNKDGLCFRVIFGSGNRLEALMKGTLLVGWWQFMRLACDSEFSPVLYRLAEELPKHAQIALVREAADALLRRRELAGTEAFKAITEPLLNWLQQWEDWAASPFSQPDDDDDYRSTANSSSMGYTMEDLTNLLRFSAFWLDRMQQRRQWTDIAQGRPAEVR</sequence>
<dbReference type="InterPro" id="IPR054767">
    <property type="entry name" value="Cas10-Cmr2_palm2"/>
</dbReference>
<dbReference type="EMBL" id="CP063845">
    <property type="protein sequence ID" value="UFP94661.1"/>
    <property type="molecule type" value="Genomic_DNA"/>
</dbReference>
<dbReference type="Pfam" id="PF12469">
    <property type="entry name" value="Cmr2_N"/>
    <property type="match status" value="1"/>
</dbReference>
<evidence type="ECO:0000259" key="4">
    <source>
        <dbReference type="Pfam" id="PF22335"/>
    </source>
</evidence>
<evidence type="ECO:0000313" key="6">
    <source>
        <dbReference type="Proteomes" id="UP001054846"/>
    </source>
</evidence>
<evidence type="ECO:0000256" key="2">
    <source>
        <dbReference type="ARBA" id="ARBA00023118"/>
    </source>
</evidence>
<dbReference type="InterPro" id="IPR038242">
    <property type="entry name" value="Cmr2_N"/>
</dbReference>
<feature type="domain" description="Cas10/Cmr2 second palm" evidence="4">
    <location>
        <begin position="695"/>
        <end position="806"/>
    </location>
</feature>
<dbReference type="InterPro" id="IPR013407">
    <property type="entry name" value="CRISPR-assoc_prot_Cmr2"/>
</dbReference>
<dbReference type="Pfam" id="PF22335">
    <property type="entry name" value="Cas10-Cmr2_palm2"/>
    <property type="match status" value="1"/>
</dbReference>
<dbReference type="Proteomes" id="UP001054846">
    <property type="component" value="Chromosome"/>
</dbReference>
<keyword evidence="2" id="KW-0051">Antiviral defense</keyword>
<evidence type="ECO:0000256" key="1">
    <source>
        <dbReference type="ARBA" id="ARBA00022741"/>
    </source>
</evidence>
<organism evidence="5 6">
    <name type="scientific">Gloeobacter morelensis MG652769</name>
    <dbReference type="NCBI Taxonomy" id="2781736"/>
    <lineage>
        <taxon>Bacteria</taxon>
        <taxon>Bacillati</taxon>
        <taxon>Cyanobacteriota</taxon>
        <taxon>Cyanophyceae</taxon>
        <taxon>Gloeobacterales</taxon>
        <taxon>Gloeobacteraceae</taxon>
        <taxon>Gloeobacter</taxon>
        <taxon>Gloeobacter morelensis</taxon>
    </lineage>
</organism>
<dbReference type="Gene3D" id="3.30.70.2220">
    <property type="entry name" value="CRISPR-Cas system, Cmr2 subunit, D1 domain, cysteine cluster"/>
    <property type="match status" value="1"/>
</dbReference>
<accession>A0ABY3PLV7</accession>
<keyword evidence="1" id="KW-0547">Nucleotide-binding</keyword>
<protein>
    <submittedName>
        <fullName evidence="5">Type III-B CRISPR-associated protein Cas10/Cmr2</fullName>
    </submittedName>
</protein>
<dbReference type="Gene3D" id="3.30.70.270">
    <property type="match status" value="1"/>
</dbReference>
<feature type="domain" description="CRISPR-associated protein Cmr2 N-terminal" evidence="3">
    <location>
        <begin position="199"/>
        <end position="331"/>
    </location>
</feature>
<gene>
    <name evidence="5" type="primary">cas10</name>
    <name evidence="5" type="ORF">ISF26_23530</name>
</gene>
<dbReference type="RefSeq" id="WP_230841713.1">
    <property type="nucleotide sequence ID" value="NZ_CP063845.1"/>
</dbReference>
<keyword evidence="6" id="KW-1185">Reference proteome</keyword>
<reference evidence="5 6" key="1">
    <citation type="journal article" date="2021" name="Genome Biol. Evol.">
        <title>Complete Genome Sequencing of a Novel Gloeobacter Species from a Waterfall Cave in Mexico.</title>
        <authorList>
            <person name="Saw J.H."/>
            <person name="Cardona T."/>
            <person name="Montejano G."/>
        </authorList>
    </citation>
    <scope>NUCLEOTIDE SEQUENCE [LARGE SCALE GENOMIC DNA]</scope>
    <source>
        <strain evidence="5">MG652769</strain>
    </source>
</reference>